<accession>A0A2P2SWE8</accession>
<dbReference type="GeneID" id="28834152"/>
<keyword evidence="1" id="KW-0732">Signal</keyword>
<reference evidence="2 3" key="1">
    <citation type="submission" date="2016-03" db="EMBL/GenBank/DDBJ databases">
        <title>Comparative genomics of Pseudogymnoascus destructans, the fungus causing white-nose syndrome of bats.</title>
        <authorList>
            <person name="Palmer J.M."/>
            <person name="Drees K.P."/>
            <person name="Foster J.T."/>
            <person name="Lindner D.L."/>
        </authorList>
    </citation>
    <scope>NUCLEOTIDE SEQUENCE [LARGE SCALE GENOMIC DNA]</scope>
    <source>
        <strain evidence="2 3">UAMH 10579</strain>
    </source>
</reference>
<feature type="chain" id="PRO_5015191721" evidence="1">
    <location>
        <begin position="19"/>
        <end position="186"/>
    </location>
</feature>
<feature type="signal peptide" evidence="1">
    <location>
        <begin position="1"/>
        <end position="18"/>
    </location>
</feature>
<reference evidence="3" key="2">
    <citation type="journal article" date="2018" name="Nat. Commun.">
        <title>Extreme sensitivity to ultraviolet light in the fungal pathogen causing white-nose syndrome of bats.</title>
        <authorList>
            <person name="Palmer J.M."/>
            <person name="Drees K.P."/>
            <person name="Foster J.T."/>
            <person name="Lindner D.L."/>
        </authorList>
    </citation>
    <scope>NUCLEOTIDE SEQUENCE [LARGE SCALE GENOMIC DNA]</scope>
    <source>
        <strain evidence="3">UAMH 10579</strain>
    </source>
</reference>
<organism evidence="2 3">
    <name type="scientific">Pseudogymnoascus verrucosus</name>
    <dbReference type="NCBI Taxonomy" id="342668"/>
    <lineage>
        <taxon>Eukaryota</taxon>
        <taxon>Fungi</taxon>
        <taxon>Dikarya</taxon>
        <taxon>Ascomycota</taxon>
        <taxon>Pezizomycotina</taxon>
        <taxon>Leotiomycetes</taxon>
        <taxon>Thelebolales</taxon>
        <taxon>Thelebolaceae</taxon>
        <taxon>Pseudogymnoascus</taxon>
    </lineage>
</organism>
<protein>
    <submittedName>
        <fullName evidence="2">Uncharacterized protein</fullName>
    </submittedName>
</protein>
<name>A0A2P2SWE8_9PEZI</name>
<evidence type="ECO:0000313" key="2">
    <source>
        <dbReference type="EMBL" id="OBU01146.2"/>
    </source>
</evidence>
<proteinExistence type="predicted"/>
<dbReference type="EMBL" id="KV460207">
    <property type="protein sequence ID" value="OBU01146.2"/>
    <property type="molecule type" value="Genomic_DNA"/>
</dbReference>
<keyword evidence="3" id="KW-1185">Reference proteome</keyword>
<sequence length="186" mass="20275">MKIKIFAVLSALAAITIAAPQYHQIKISGTTADDASTPPSIPSTPNKEIDIKIQISDTTSAASSSLFEDECWKLCFSEAIFKCLDKWHPKKLGSCWTCCKDTSSPSISSTTNGEEIEVKIQISDATSGTSASSIFDEFCSRVFSPVEIECPKEYYPKQISEGHWTCCKEIVSNAAISRQFGLTADL</sequence>
<evidence type="ECO:0000256" key="1">
    <source>
        <dbReference type="SAM" id="SignalP"/>
    </source>
</evidence>
<dbReference type="Proteomes" id="UP000091956">
    <property type="component" value="Unassembled WGS sequence"/>
</dbReference>
<gene>
    <name evidence="2" type="ORF">VE01_00766</name>
</gene>
<dbReference type="RefSeq" id="XP_059320093.1">
    <property type="nucleotide sequence ID" value="XM_059463299.1"/>
</dbReference>
<dbReference type="AlphaFoldDB" id="A0A2P2SWE8"/>
<evidence type="ECO:0000313" key="3">
    <source>
        <dbReference type="Proteomes" id="UP000091956"/>
    </source>
</evidence>